<dbReference type="Proteomes" id="UP001314263">
    <property type="component" value="Unassembled WGS sequence"/>
</dbReference>
<accession>A0AAV1IBX4</accession>
<reference evidence="2 3" key="1">
    <citation type="submission" date="2023-10" db="EMBL/GenBank/DDBJ databases">
        <authorList>
            <person name="Maclean D."/>
            <person name="Macfadyen A."/>
        </authorList>
    </citation>
    <scope>NUCLEOTIDE SEQUENCE [LARGE SCALE GENOMIC DNA]</scope>
</reference>
<proteinExistence type="predicted"/>
<sequence length="478" mass="51949">MDDFEFIEKEELIDEKPEEGIIEASESCHEAEAVSGDGMPTEQQHETASVKSFEGDEPPKNIVPLEEDSLQAMEQELDDDLSVLNLHHLVLLGRIARQLALRAKSGGLRCWSMARAALHDGACEDAVRAHGVSVAAAAVTLILSLLLVSRQEEAAMGSTSVPSSMVSIARPGVLCSPLPAAVLALAHNFTAAQSMQEPLPASLSVLDAHARDAKEHFELARSLFKQGASEKHVHGHRARSQQRKAAKELRKTSKWAVRELHSLEGLRQRFTQDAQEALRLERDGMEMVVEQLPGLVNALSETDVYVVRRVLRNLSHMHGRSEAAVEAMRSSYKAAVKGVAYLASAFDSHWERMRPALRSAIEGELASRKTSLESLSLALCLPSLEQHIEGDTSTPAQETGSCPLSAMDAVVYRVQATLAFQERLIRLLPTKASMPPLQGQHKAAVAACERSGGLAIALQRRHADLATLAKRQHSAAAA</sequence>
<comment type="caution">
    <text evidence="2">The sequence shown here is derived from an EMBL/GenBank/DDBJ whole genome shotgun (WGS) entry which is preliminary data.</text>
</comment>
<dbReference type="AlphaFoldDB" id="A0AAV1IBX4"/>
<organism evidence="2 3">
    <name type="scientific">Coccomyxa viridis</name>
    <dbReference type="NCBI Taxonomy" id="1274662"/>
    <lineage>
        <taxon>Eukaryota</taxon>
        <taxon>Viridiplantae</taxon>
        <taxon>Chlorophyta</taxon>
        <taxon>core chlorophytes</taxon>
        <taxon>Trebouxiophyceae</taxon>
        <taxon>Trebouxiophyceae incertae sedis</taxon>
        <taxon>Coccomyxaceae</taxon>
        <taxon>Coccomyxa</taxon>
    </lineage>
</organism>
<name>A0AAV1IBX4_9CHLO</name>
<evidence type="ECO:0000256" key="1">
    <source>
        <dbReference type="SAM" id="MobiDB-lite"/>
    </source>
</evidence>
<protein>
    <submittedName>
        <fullName evidence="2">Uncharacterized protein</fullName>
    </submittedName>
</protein>
<keyword evidence="3" id="KW-1185">Reference proteome</keyword>
<evidence type="ECO:0000313" key="3">
    <source>
        <dbReference type="Proteomes" id="UP001314263"/>
    </source>
</evidence>
<gene>
    <name evidence="2" type="ORF">CVIRNUC_006729</name>
</gene>
<evidence type="ECO:0000313" key="2">
    <source>
        <dbReference type="EMBL" id="CAK0783530.1"/>
    </source>
</evidence>
<dbReference type="EMBL" id="CAUYUE010000008">
    <property type="protein sequence ID" value="CAK0783530.1"/>
    <property type="molecule type" value="Genomic_DNA"/>
</dbReference>
<feature type="region of interest" description="Disordered" evidence="1">
    <location>
        <begin position="30"/>
        <end position="60"/>
    </location>
</feature>